<name>A0A5C6C2V2_9BACT</name>
<dbReference type="AlphaFoldDB" id="A0A5C6C2V2"/>
<feature type="transmembrane region" description="Helical" evidence="1">
    <location>
        <begin position="6"/>
        <end position="22"/>
    </location>
</feature>
<comment type="caution">
    <text evidence="2">The sequence shown here is derived from an EMBL/GenBank/DDBJ whole genome shotgun (WGS) entry which is preliminary data.</text>
</comment>
<keyword evidence="1" id="KW-0472">Membrane</keyword>
<evidence type="ECO:0000256" key="1">
    <source>
        <dbReference type="SAM" id="Phobius"/>
    </source>
</evidence>
<reference evidence="2 3" key="1">
    <citation type="journal article" date="2020" name="Antonie Van Leeuwenhoek">
        <title>Rhodopirellula heiligendammensis sp. nov., Rhodopirellula pilleata sp. nov., and Rhodopirellula solitaria sp. nov. isolated from natural or artificial marine surfaces in Northern Germany and California, USA, and emended description of the genus Rhodopirellula.</title>
        <authorList>
            <person name="Kallscheuer N."/>
            <person name="Wiegand S."/>
            <person name="Jogler M."/>
            <person name="Boedeker C."/>
            <person name="Peeters S.H."/>
            <person name="Rast P."/>
            <person name="Heuer A."/>
            <person name="Jetten M.S.M."/>
            <person name="Rohde M."/>
            <person name="Jogler C."/>
        </authorList>
    </citation>
    <scope>NUCLEOTIDE SEQUENCE [LARGE SCALE GENOMIC DNA]</scope>
    <source>
        <strain evidence="2 3">Poly21</strain>
    </source>
</reference>
<dbReference type="EMBL" id="SJPU01000001">
    <property type="protein sequence ID" value="TWU18870.1"/>
    <property type="molecule type" value="Genomic_DNA"/>
</dbReference>
<dbReference type="OrthoDB" id="284519at2"/>
<feature type="transmembrane region" description="Helical" evidence="1">
    <location>
        <begin position="51"/>
        <end position="68"/>
    </location>
</feature>
<gene>
    <name evidence="2" type="ORF">Poly21_10380</name>
</gene>
<dbReference type="Proteomes" id="UP000319908">
    <property type="component" value="Unassembled WGS sequence"/>
</dbReference>
<organism evidence="2 3">
    <name type="scientific">Allorhodopirellula heiligendammensis</name>
    <dbReference type="NCBI Taxonomy" id="2714739"/>
    <lineage>
        <taxon>Bacteria</taxon>
        <taxon>Pseudomonadati</taxon>
        <taxon>Planctomycetota</taxon>
        <taxon>Planctomycetia</taxon>
        <taxon>Pirellulales</taxon>
        <taxon>Pirellulaceae</taxon>
        <taxon>Allorhodopirellula</taxon>
    </lineage>
</organism>
<proteinExistence type="predicted"/>
<protein>
    <submittedName>
        <fullName evidence="2">Uncharacterized protein</fullName>
    </submittedName>
</protein>
<sequence>MFAGGLILSATLIFFSVWLFRSEKIGWPDDAYDDPVDDEYLRRRSRSRRRVNALFFVCGLLVLGATLATPDRRVFWIGCWMSAMVVLCTIVALATLDVVRTMLHHRHRIDRMRMRRDGRE</sequence>
<evidence type="ECO:0000313" key="2">
    <source>
        <dbReference type="EMBL" id="TWU18870.1"/>
    </source>
</evidence>
<dbReference type="RefSeq" id="WP_146405831.1">
    <property type="nucleotide sequence ID" value="NZ_SJPU01000001.1"/>
</dbReference>
<accession>A0A5C6C2V2</accession>
<keyword evidence="1" id="KW-0812">Transmembrane</keyword>
<dbReference type="InterPro" id="IPR036197">
    <property type="entry name" value="NarG-like_sf"/>
</dbReference>
<keyword evidence="1" id="KW-1133">Transmembrane helix</keyword>
<dbReference type="SUPFAM" id="SSF103501">
    <property type="entry name" value="Respiratory nitrate reductase 1 gamma chain"/>
    <property type="match status" value="1"/>
</dbReference>
<keyword evidence="3" id="KW-1185">Reference proteome</keyword>
<feature type="transmembrane region" description="Helical" evidence="1">
    <location>
        <begin position="74"/>
        <end position="99"/>
    </location>
</feature>
<evidence type="ECO:0000313" key="3">
    <source>
        <dbReference type="Proteomes" id="UP000319908"/>
    </source>
</evidence>